<dbReference type="EMBL" id="JAZDWU010000002">
    <property type="protein sequence ID" value="KAL0011659.1"/>
    <property type="molecule type" value="Genomic_DNA"/>
</dbReference>
<protein>
    <submittedName>
        <fullName evidence="1">Uncharacterized protein</fullName>
    </submittedName>
</protein>
<accession>A0AAW2DNH5</accession>
<comment type="caution">
    <text evidence="1">The sequence shown here is derived from an EMBL/GenBank/DDBJ whole genome shotgun (WGS) entry which is preliminary data.</text>
</comment>
<dbReference type="AlphaFoldDB" id="A0AAW2DNH5"/>
<dbReference type="Proteomes" id="UP001459277">
    <property type="component" value="Unassembled WGS sequence"/>
</dbReference>
<reference evidence="1 2" key="1">
    <citation type="submission" date="2024-01" db="EMBL/GenBank/DDBJ databases">
        <title>A telomere-to-telomere, gap-free genome of sweet tea (Lithocarpus litseifolius).</title>
        <authorList>
            <person name="Zhou J."/>
        </authorList>
    </citation>
    <scope>NUCLEOTIDE SEQUENCE [LARGE SCALE GENOMIC DNA]</scope>
    <source>
        <strain evidence="1">Zhou-2022a</strain>
        <tissue evidence="1">Leaf</tissue>
    </source>
</reference>
<sequence length="86" mass="10090">MSHSLLGKLFRRYKEAFNQSQRQKHIQRSKSRTMDFNQNWQLLIKVAATRNKRTKRSGFDVEARNLDGAVLFRGASSRKKTQHQVA</sequence>
<evidence type="ECO:0000313" key="2">
    <source>
        <dbReference type="Proteomes" id="UP001459277"/>
    </source>
</evidence>
<gene>
    <name evidence="1" type="ORF">SO802_006767</name>
</gene>
<organism evidence="1 2">
    <name type="scientific">Lithocarpus litseifolius</name>
    <dbReference type="NCBI Taxonomy" id="425828"/>
    <lineage>
        <taxon>Eukaryota</taxon>
        <taxon>Viridiplantae</taxon>
        <taxon>Streptophyta</taxon>
        <taxon>Embryophyta</taxon>
        <taxon>Tracheophyta</taxon>
        <taxon>Spermatophyta</taxon>
        <taxon>Magnoliopsida</taxon>
        <taxon>eudicotyledons</taxon>
        <taxon>Gunneridae</taxon>
        <taxon>Pentapetalae</taxon>
        <taxon>rosids</taxon>
        <taxon>fabids</taxon>
        <taxon>Fagales</taxon>
        <taxon>Fagaceae</taxon>
        <taxon>Lithocarpus</taxon>
    </lineage>
</organism>
<evidence type="ECO:0000313" key="1">
    <source>
        <dbReference type="EMBL" id="KAL0011659.1"/>
    </source>
</evidence>
<proteinExistence type="predicted"/>
<keyword evidence="2" id="KW-1185">Reference proteome</keyword>
<name>A0AAW2DNH5_9ROSI</name>